<reference evidence="3" key="1">
    <citation type="journal article" date="2016" name="Nat. Commun.">
        <title>Genome analysis of three Pneumocystis species reveals adaptation mechanisms to life exclusively in mammalian hosts.</title>
        <authorList>
            <person name="Ma L."/>
            <person name="Chen Z."/>
            <person name="Huang D.W."/>
            <person name="Kutty G."/>
            <person name="Ishihara M."/>
            <person name="Wang H."/>
            <person name="Abouelleil A."/>
            <person name="Bishop L."/>
            <person name="Davey E."/>
            <person name="Deng R."/>
            <person name="Deng X."/>
            <person name="Fan L."/>
            <person name="Fantoni G."/>
            <person name="Fitzgerald M."/>
            <person name="Gogineni E."/>
            <person name="Goldberg J.M."/>
            <person name="Handley G."/>
            <person name="Hu X."/>
            <person name="Huber C."/>
            <person name="Jiao X."/>
            <person name="Jones K."/>
            <person name="Levin J.Z."/>
            <person name="Liu Y."/>
            <person name="Macdonald P."/>
            <person name="Melnikov A."/>
            <person name="Raley C."/>
            <person name="Sassi M."/>
            <person name="Sherman B.T."/>
            <person name="Song X."/>
            <person name="Sykes S."/>
            <person name="Tran B."/>
            <person name="Walsh L."/>
            <person name="Xia Y."/>
            <person name="Yang J."/>
            <person name="Young S."/>
            <person name="Zeng Q."/>
            <person name="Zheng X."/>
            <person name="Stephens R."/>
            <person name="Nusbaum C."/>
            <person name="Birren B.W."/>
            <person name="Azadi P."/>
            <person name="Lempicki R.A."/>
            <person name="Cuomo C.A."/>
            <person name="Kovacs J.A."/>
        </authorList>
    </citation>
    <scope>NUCLEOTIDE SEQUENCE [LARGE SCALE GENOMIC DNA]</scope>
    <source>
        <strain evidence="3">RU7</strain>
    </source>
</reference>
<evidence type="ECO:0008006" key="4">
    <source>
        <dbReference type="Google" id="ProtNLM"/>
    </source>
</evidence>
<comment type="caution">
    <text evidence="2">The sequence shown here is derived from an EMBL/GenBank/DDBJ whole genome shotgun (WGS) entry which is preliminary data.</text>
</comment>
<dbReference type="RefSeq" id="XP_018231524.1">
    <property type="nucleotide sequence ID" value="XM_018372584.1"/>
</dbReference>
<keyword evidence="1" id="KW-0732">Signal</keyword>
<sequence length="88" mass="11118">MRLIWYLFLLRIIIYRINSSRCNNFLLTKRIFYYENRILFCGKIIFLFHSFQILREKDSLENNRNIMLLNTMKKLYNNLKTYFYFIRI</sequence>
<dbReference type="GeneID" id="28938839"/>
<gene>
    <name evidence="2" type="ORF">T551_00317</name>
</gene>
<evidence type="ECO:0000313" key="3">
    <source>
        <dbReference type="Proteomes" id="UP000053447"/>
    </source>
</evidence>
<feature type="chain" id="PRO_5006933917" description="Secreted protein" evidence="1">
    <location>
        <begin position="20"/>
        <end position="88"/>
    </location>
</feature>
<dbReference type="Proteomes" id="UP000053447">
    <property type="component" value="Unassembled WGS sequence"/>
</dbReference>
<organism evidence="2 3">
    <name type="scientific">Pneumocystis jirovecii (strain RU7)</name>
    <name type="common">Human pneumocystis pneumonia agent</name>
    <dbReference type="NCBI Taxonomy" id="1408657"/>
    <lineage>
        <taxon>Eukaryota</taxon>
        <taxon>Fungi</taxon>
        <taxon>Dikarya</taxon>
        <taxon>Ascomycota</taxon>
        <taxon>Taphrinomycotina</taxon>
        <taxon>Pneumocystomycetes</taxon>
        <taxon>Pneumocystaceae</taxon>
        <taxon>Pneumocystis</taxon>
    </lineage>
</organism>
<name>A0A0W4ZWU0_PNEJ7</name>
<feature type="signal peptide" evidence="1">
    <location>
        <begin position="1"/>
        <end position="19"/>
    </location>
</feature>
<evidence type="ECO:0000256" key="1">
    <source>
        <dbReference type="SAM" id="SignalP"/>
    </source>
</evidence>
<proteinExistence type="predicted"/>
<keyword evidence="3" id="KW-1185">Reference proteome</keyword>
<dbReference type="VEuPathDB" id="FungiDB:T551_00317"/>
<dbReference type="AlphaFoldDB" id="A0A0W4ZWU0"/>
<evidence type="ECO:0000313" key="2">
    <source>
        <dbReference type="EMBL" id="KTW32832.1"/>
    </source>
</evidence>
<accession>A0A0W4ZWU0</accession>
<protein>
    <recommendedName>
        <fullName evidence="4">Secreted protein</fullName>
    </recommendedName>
</protein>
<dbReference type="EMBL" id="LFWA01000001">
    <property type="protein sequence ID" value="KTW32832.1"/>
    <property type="molecule type" value="Genomic_DNA"/>
</dbReference>